<protein>
    <submittedName>
        <fullName evidence="1">Uncharacterized protein</fullName>
    </submittedName>
</protein>
<evidence type="ECO:0000313" key="1">
    <source>
        <dbReference type="EMBL" id="TXG76702.1"/>
    </source>
</evidence>
<accession>A0A5C7J6Z8</accession>
<dbReference type="EMBL" id="SSDS01000067">
    <property type="protein sequence ID" value="TXG76702.1"/>
    <property type="molecule type" value="Genomic_DNA"/>
</dbReference>
<proteinExistence type="predicted"/>
<organism evidence="1 2">
    <name type="scientific">Candidatus Dojkabacteria bacterium</name>
    <dbReference type="NCBI Taxonomy" id="2099670"/>
    <lineage>
        <taxon>Bacteria</taxon>
        <taxon>Candidatus Dojkabacteria</taxon>
    </lineage>
</organism>
<sequence length="318" mass="36012">MNTIIKIALVIGVALALYLTALVATSDHYWCFKDKDTCTIDEIDYWRAEKEMTIQQIKQRADEQLASANDYYDNKKINPLKLTLSAAAVIKEAREGDKRNVPQDFFTLKNSLVPIAHADENRGDGWINDVEIKDQDSISTAQGSKKPLRYQALLTSVGSPYANVDIESYCLDAKLTQYQCDILVGIAHSESASGTNFVSTKLPREDAIRLGKEVYHNPVGLKKCIEIKFMDKSPFSNEPYEASTECPEPTKIPDENGMWIQKYDSWEVFWITYTHQMKDRYFDRGADSPASISRSYVGKNGSVKTAWVNRVESFMSKL</sequence>
<gene>
    <name evidence="1" type="ORF">E6Q11_04170</name>
</gene>
<reference evidence="1 2" key="1">
    <citation type="submission" date="2018-09" db="EMBL/GenBank/DDBJ databases">
        <title>Metagenome Assembled Genomes from an Advanced Water Purification Facility.</title>
        <authorList>
            <person name="Stamps B.W."/>
            <person name="Spear J.R."/>
        </authorList>
    </citation>
    <scope>NUCLEOTIDE SEQUENCE [LARGE SCALE GENOMIC DNA]</scope>
    <source>
        <strain evidence="1">Bin_63_2</strain>
    </source>
</reference>
<dbReference type="AlphaFoldDB" id="A0A5C7J6Z8"/>
<evidence type="ECO:0000313" key="2">
    <source>
        <dbReference type="Proteomes" id="UP000321026"/>
    </source>
</evidence>
<name>A0A5C7J6Z8_9BACT</name>
<comment type="caution">
    <text evidence="1">The sequence shown here is derived from an EMBL/GenBank/DDBJ whole genome shotgun (WGS) entry which is preliminary data.</text>
</comment>
<dbReference type="Proteomes" id="UP000321026">
    <property type="component" value="Unassembled WGS sequence"/>
</dbReference>